<organism evidence="7 8">
    <name type="scientific">Leucobacter viscericola</name>
    <dbReference type="NCBI Taxonomy" id="2714935"/>
    <lineage>
        <taxon>Bacteria</taxon>
        <taxon>Bacillati</taxon>
        <taxon>Actinomycetota</taxon>
        <taxon>Actinomycetes</taxon>
        <taxon>Micrococcales</taxon>
        <taxon>Microbacteriaceae</taxon>
        <taxon>Leucobacter</taxon>
    </lineage>
</organism>
<evidence type="ECO:0000313" key="7">
    <source>
        <dbReference type="EMBL" id="QIK62878.1"/>
    </source>
</evidence>
<feature type="region of interest" description="Disordered" evidence="5">
    <location>
        <begin position="212"/>
        <end position="279"/>
    </location>
</feature>
<evidence type="ECO:0000256" key="1">
    <source>
        <dbReference type="ARBA" id="ARBA00009437"/>
    </source>
</evidence>
<dbReference type="GO" id="GO:0003677">
    <property type="term" value="F:DNA binding"/>
    <property type="evidence" value="ECO:0007669"/>
    <property type="project" value="UniProtKB-KW"/>
</dbReference>
<evidence type="ECO:0000313" key="8">
    <source>
        <dbReference type="Proteomes" id="UP000502677"/>
    </source>
</evidence>
<evidence type="ECO:0000256" key="4">
    <source>
        <dbReference type="ARBA" id="ARBA00023163"/>
    </source>
</evidence>
<dbReference type="Pfam" id="PF03466">
    <property type="entry name" value="LysR_substrate"/>
    <property type="match status" value="1"/>
</dbReference>
<name>A0A6G7XES9_9MICO</name>
<dbReference type="Gene3D" id="3.40.190.10">
    <property type="entry name" value="Periplasmic binding protein-like II"/>
    <property type="match status" value="2"/>
</dbReference>
<evidence type="ECO:0000256" key="5">
    <source>
        <dbReference type="SAM" id="MobiDB-lite"/>
    </source>
</evidence>
<dbReference type="GO" id="GO:0003700">
    <property type="term" value="F:DNA-binding transcription factor activity"/>
    <property type="evidence" value="ECO:0007669"/>
    <property type="project" value="TreeGrafter"/>
</dbReference>
<feature type="compositionally biased region" description="Polar residues" evidence="5">
    <location>
        <begin position="1"/>
        <end position="14"/>
    </location>
</feature>
<protein>
    <submittedName>
        <fullName evidence="7">LysR family transcriptional regulator</fullName>
    </submittedName>
</protein>
<keyword evidence="3" id="KW-0238">DNA-binding</keyword>
<evidence type="ECO:0000256" key="3">
    <source>
        <dbReference type="ARBA" id="ARBA00023125"/>
    </source>
</evidence>
<dbReference type="Proteomes" id="UP000502677">
    <property type="component" value="Chromosome"/>
</dbReference>
<dbReference type="SUPFAM" id="SSF53850">
    <property type="entry name" value="Periplasmic binding protein-like II"/>
    <property type="match status" value="1"/>
</dbReference>
<evidence type="ECO:0000256" key="2">
    <source>
        <dbReference type="ARBA" id="ARBA00023015"/>
    </source>
</evidence>
<keyword evidence="8" id="KW-1185">Reference proteome</keyword>
<sequence length="279" mass="30178">MTETTAEGSGSEPTEPTAPTLRLGFARGIAPSKWADRWQKVQPDIALELVPLNLTFGGPKRPEGCDVVIERAAPGERPVDGRHALKLYTEAIALVVPIDHELAKEETVSAADLSLVPLLDHPDHSAEWPAAVAWQDPAWMPRNALAALELVAAGSGSMLLPQPLARHISDKRKHAILRVTGEPALAGSTIWATWDIDRDALDVQQLIGVMRGRTARSSRPAASVEQDPAPAKASRSPQPKAAKKPKLNPNSRGAQLAAAREKVERAKAEKRKAARRKRR</sequence>
<keyword evidence="4" id="KW-0804">Transcription</keyword>
<keyword evidence="2" id="KW-0805">Transcription regulation</keyword>
<gene>
    <name evidence="7" type="ORF">G7068_06460</name>
</gene>
<dbReference type="EMBL" id="CP049863">
    <property type="protein sequence ID" value="QIK62878.1"/>
    <property type="molecule type" value="Genomic_DNA"/>
</dbReference>
<dbReference type="AlphaFoldDB" id="A0A6G7XES9"/>
<proteinExistence type="inferred from homology"/>
<feature type="compositionally biased region" description="Basic residues" evidence="5">
    <location>
        <begin position="268"/>
        <end position="279"/>
    </location>
</feature>
<dbReference type="PANTHER" id="PTHR30346:SF0">
    <property type="entry name" value="HCA OPERON TRANSCRIPTIONAL ACTIVATOR HCAR"/>
    <property type="match status" value="1"/>
</dbReference>
<dbReference type="PANTHER" id="PTHR30346">
    <property type="entry name" value="TRANSCRIPTIONAL DUAL REGULATOR HCAR-RELATED"/>
    <property type="match status" value="1"/>
</dbReference>
<accession>A0A6G7XES9</accession>
<dbReference type="GO" id="GO:0032993">
    <property type="term" value="C:protein-DNA complex"/>
    <property type="evidence" value="ECO:0007669"/>
    <property type="project" value="TreeGrafter"/>
</dbReference>
<feature type="compositionally biased region" description="Low complexity" evidence="5">
    <location>
        <begin position="228"/>
        <end position="240"/>
    </location>
</feature>
<dbReference type="InterPro" id="IPR005119">
    <property type="entry name" value="LysR_subst-bd"/>
</dbReference>
<reference evidence="7 8" key="1">
    <citation type="submission" date="2020-03" db="EMBL/GenBank/DDBJ databases">
        <title>Leucobacter sp. nov., isolated from beetles.</title>
        <authorList>
            <person name="Hyun D.-W."/>
            <person name="Bae J.-W."/>
        </authorList>
    </citation>
    <scope>NUCLEOTIDE SEQUENCE [LARGE SCALE GENOMIC DNA]</scope>
    <source>
        <strain evidence="7 8">HDW9C</strain>
    </source>
</reference>
<feature type="domain" description="LysR substrate-binding" evidence="6">
    <location>
        <begin position="17"/>
        <end position="211"/>
    </location>
</feature>
<feature type="region of interest" description="Disordered" evidence="5">
    <location>
        <begin position="1"/>
        <end position="20"/>
    </location>
</feature>
<dbReference type="RefSeq" id="WP_166290382.1">
    <property type="nucleotide sequence ID" value="NZ_CP049863.1"/>
</dbReference>
<dbReference type="KEGG" id="lvi:G7068_06460"/>
<evidence type="ECO:0000259" key="6">
    <source>
        <dbReference type="Pfam" id="PF03466"/>
    </source>
</evidence>
<comment type="similarity">
    <text evidence="1">Belongs to the LysR transcriptional regulatory family.</text>
</comment>